<dbReference type="CDD" id="cd01288">
    <property type="entry name" value="FabZ"/>
    <property type="match status" value="1"/>
</dbReference>
<evidence type="ECO:0000256" key="9">
    <source>
        <dbReference type="ARBA" id="ARBA00023239"/>
    </source>
</evidence>
<dbReference type="FunFam" id="3.10.129.10:FF:000001">
    <property type="entry name" value="3-hydroxyacyl-[acyl-carrier-protein] dehydratase FabZ"/>
    <property type="match status" value="1"/>
</dbReference>
<keyword evidence="9" id="KW-0456">Lyase</keyword>
<evidence type="ECO:0000256" key="8">
    <source>
        <dbReference type="ARBA" id="ARBA00023098"/>
    </source>
</evidence>
<evidence type="ECO:0000256" key="3">
    <source>
        <dbReference type="ARBA" id="ARBA00009174"/>
    </source>
</evidence>
<keyword evidence="6" id="KW-0444">Lipid biosynthesis</keyword>
<proteinExistence type="inferred from homology"/>
<evidence type="ECO:0000313" key="11">
    <source>
        <dbReference type="EMBL" id="SDD24627.1"/>
    </source>
</evidence>
<gene>
    <name evidence="11" type="ORF">SAMN04489866_10268</name>
</gene>
<comment type="catalytic activity">
    <reaction evidence="1">
        <text>a (3R)-hydroxyacyl-[ACP] = a (2E)-enoyl-[ACP] + H2O</text>
        <dbReference type="Rhea" id="RHEA:13097"/>
        <dbReference type="Rhea" id="RHEA-COMP:9925"/>
        <dbReference type="Rhea" id="RHEA-COMP:9945"/>
        <dbReference type="ChEBI" id="CHEBI:15377"/>
        <dbReference type="ChEBI" id="CHEBI:78784"/>
        <dbReference type="ChEBI" id="CHEBI:78827"/>
        <dbReference type="EC" id="4.2.1.59"/>
    </reaction>
</comment>
<evidence type="ECO:0000256" key="2">
    <source>
        <dbReference type="ARBA" id="ARBA00004496"/>
    </source>
</evidence>
<keyword evidence="5" id="KW-0963">Cytoplasm</keyword>
<dbReference type="GO" id="GO:0009245">
    <property type="term" value="P:lipid A biosynthetic process"/>
    <property type="evidence" value="ECO:0007669"/>
    <property type="project" value="UniProtKB-KW"/>
</dbReference>
<dbReference type="STRING" id="2741.SAMN04489866_10268"/>
<evidence type="ECO:0000256" key="7">
    <source>
        <dbReference type="ARBA" id="ARBA00022556"/>
    </source>
</evidence>
<comment type="similarity">
    <text evidence="3">Belongs to the thioester dehydratase family. FabZ subfamily.</text>
</comment>
<evidence type="ECO:0000256" key="5">
    <source>
        <dbReference type="ARBA" id="ARBA00022490"/>
    </source>
</evidence>
<sequence>MLDFDEIQQILPHRFPFLLLDRAIDITPGVSATAVRAVSGNEWFFQGHFPGYAVMPGVLILEAMAQTGALALLQGDDAGAVALLAGINKARFHRPVRPGDLLTFTVRLTKRRGAIGIGEATAVNARDEKVASCELLFALDKSHAQA</sequence>
<dbReference type="GO" id="GO:0005737">
    <property type="term" value="C:cytoplasm"/>
    <property type="evidence" value="ECO:0007669"/>
    <property type="project" value="UniProtKB-SubCell"/>
</dbReference>
<comment type="subcellular location">
    <subcellularLocation>
        <location evidence="2">Cytoplasm</location>
    </subcellularLocation>
</comment>
<keyword evidence="7" id="KW-0441">Lipid A biosynthesis</keyword>
<dbReference type="Proteomes" id="UP000198995">
    <property type="component" value="Unassembled WGS sequence"/>
</dbReference>
<name>A0A1G6T844_PEPNI</name>
<dbReference type="GO" id="GO:0016020">
    <property type="term" value="C:membrane"/>
    <property type="evidence" value="ECO:0007669"/>
    <property type="project" value="GOC"/>
</dbReference>
<dbReference type="NCBIfam" id="NF000582">
    <property type="entry name" value="PRK00006.1"/>
    <property type="match status" value="1"/>
</dbReference>
<dbReference type="SUPFAM" id="SSF54637">
    <property type="entry name" value="Thioesterase/thiol ester dehydrase-isomerase"/>
    <property type="match status" value="1"/>
</dbReference>
<evidence type="ECO:0000256" key="4">
    <source>
        <dbReference type="ARBA" id="ARBA00013167"/>
    </source>
</evidence>
<comment type="function">
    <text evidence="10">Involved in unsaturated fatty acids biosynthesis. Catalyzes the dehydration of short chain beta-hydroxyacyl-ACPs and long chain saturated and unsaturated beta-hydroxyacyl-ACPs.</text>
</comment>
<dbReference type="PANTHER" id="PTHR30272">
    <property type="entry name" value="3-HYDROXYACYL-[ACYL-CARRIER-PROTEIN] DEHYDRATASE"/>
    <property type="match status" value="1"/>
</dbReference>
<dbReference type="Pfam" id="PF07977">
    <property type="entry name" value="FabA"/>
    <property type="match status" value="1"/>
</dbReference>
<dbReference type="Gene3D" id="3.10.129.10">
    <property type="entry name" value="Hotdog Thioesterase"/>
    <property type="match status" value="1"/>
</dbReference>
<dbReference type="EC" id="4.2.1.59" evidence="4"/>
<evidence type="ECO:0000256" key="6">
    <source>
        <dbReference type="ARBA" id="ARBA00022516"/>
    </source>
</evidence>
<keyword evidence="12" id="KW-1185">Reference proteome</keyword>
<reference evidence="11 12" key="1">
    <citation type="submission" date="2016-10" db="EMBL/GenBank/DDBJ databases">
        <authorList>
            <person name="de Groot N.N."/>
        </authorList>
    </citation>
    <scope>NUCLEOTIDE SEQUENCE [LARGE SCALE GENOMIC DNA]</scope>
    <source>
        <strain evidence="11 12">DSM 20475</strain>
    </source>
</reference>
<dbReference type="AlphaFoldDB" id="A0A1G6T844"/>
<dbReference type="PANTHER" id="PTHR30272:SF1">
    <property type="entry name" value="3-HYDROXYACYL-[ACYL-CARRIER-PROTEIN] DEHYDRATASE"/>
    <property type="match status" value="1"/>
</dbReference>
<protein>
    <recommendedName>
        <fullName evidence="4">3-hydroxyacyl-[acyl-carrier-protein] dehydratase</fullName>
        <ecNumber evidence="4">4.2.1.59</ecNumber>
    </recommendedName>
</protein>
<dbReference type="OrthoDB" id="9772788at2"/>
<dbReference type="InterPro" id="IPR029069">
    <property type="entry name" value="HotDog_dom_sf"/>
</dbReference>
<dbReference type="RefSeq" id="WP_091791097.1">
    <property type="nucleotide sequence ID" value="NZ_FNAF01000002.1"/>
</dbReference>
<evidence type="ECO:0000256" key="1">
    <source>
        <dbReference type="ARBA" id="ARBA00001055"/>
    </source>
</evidence>
<dbReference type="EMBL" id="FNAF01000002">
    <property type="protein sequence ID" value="SDD24627.1"/>
    <property type="molecule type" value="Genomic_DNA"/>
</dbReference>
<organism evidence="11 12">
    <name type="scientific">Peptococcus niger</name>
    <dbReference type="NCBI Taxonomy" id="2741"/>
    <lineage>
        <taxon>Bacteria</taxon>
        <taxon>Bacillati</taxon>
        <taxon>Bacillota</taxon>
        <taxon>Clostridia</taxon>
        <taxon>Eubacteriales</taxon>
        <taxon>Peptococcaceae</taxon>
        <taxon>Peptococcus</taxon>
    </lineage>
</organism>
<evidence type="ECO:0000256" key="10">
    <source>
        <dbReference type="ARBA" id="ARBA00025049"/>
    </source>
</evidence>
<evidence type="ECO:0000313" key="12">
    <source>
        <dbReference type="Proteomes" id="UP000198995"/>
    </source>
</evidence>
<keyword evidence="8" id="KW-0443">Lipid metabolism</keyword>
<accession>A0A1G6T844</accession>
<dbReference type="InterPro" id="IPR013114">
    <property type="entry name" value="FabA_FabZ"/>
</dbReference>
<dbReference type="GO" id="GO:0019171">
    <property type="term" value="F:(3R)-hydroxyacyl-[acyl-carrier-protein] dehydratase activity"/>
    <property type="evidence" value="ECO:0007669"/>
    <property type="project" value="UniProtKB-EC"/>
</dbReference>